<organism evidence="1 2">
    <name type="scientific">Phyllostomus discolor</name>
    <name type="common">pale spear-nosed bat</name>
    <dbReference type="NCBI Taxonomy" id="89673"/>
    <lineage>
        <taxon>Eukaryota</taxon>
        <taxon>Metazoa</taxon>
        <taxon>Chordata</taxon>
        <taxon>Craniata</taxon>
        <taxon>Vertebrata</taxon>
        <taxon>Euteleostomi</taxon>
        <taxon>Mammalia</taxon>
        <taxon>Eutheria</taxon>
        <taxon>Laurasiatheria</taxon>
        <taxon>Chiroptera</taxon>
        <taxon>Yangochiroptera</taxon>
        <taxon>Phyllostomidae</taxon>
        <taxon>Phyllostominae</taxon>
        <taxon>Phyllostomus</taxon>
    </lineage>
</organism>
<dbReference type="EMBL" id="JABVXQ010000015">
    <property type="protein sequence ID" value="KAF6075108.1"/>
    <property type="molecule type" value="Genomic_DNA"/>
</dbReference>
<proteinExistence type="predicted"/>
<gene>
    <name evidence="1" type="ORF">HJG60_009506</name>
</gene>
<evidence type="ECO:0000313" key="2">
    <source>
        <dbReference type="Proteomes" id="UP000664940"/>
    </source>
</evidence>
<reference evidence="1 2" key="1">
    <citation type="journal article" date="2020" name="Nature">
        <title>Six reference-quality genomes reveal evolution of bat adaptations.</title>
        <authorList>
            <person name="Jebb D."/>
            <person name="Huang Z."/>
            <person name="Pippel M."/>
            <person name="Hughes G.M."/>
            <person name="Lavrichenko K."/>
            <person name="Devanna P."/>
            <person name="Winkler S."/>
            <person name="Jermiin L.S."/>
            <person name="Skirmuntt E.C."/>
            <person name="Katzourakis A."/>
            <person name="Burkitt-Gray L."/>
            <person name="Ray D.A."/>
            <person name="Sullivan K.A.M."/>
            <person name="Roscito J.G."/>
            <person name="Kirilenko B.M."/>
            <person name="Davalos L.M."/>
            <person name="Corthals A.P."/>
            <person name="Power M.L."/>
            <person name="Jones G."/>
            <person name="Ransome R.D."/>
            <person name="Dechmann D.K.N."/>
            <person name="Locatelli A.G."/>
            <person name="Puechmaille S.J."/>
            <person name="Fedrigo O."/>
            <person name="Jarvis E.D."/>
            <person name="Hiller M."/>
            <person name="Vernes S.C."/>
            <person name="Myers E.W."/>
            <person name="Teeling E.C."/>
        </authorList>
    </citation>
    <scope>NUCLEOTIDE SEQUENCE [LARGE SCALE GENOMIC DNA]</scope>
    <source>
        <strain evidence="1">Bat1K_MPI-CBG_1</strain>
    </source>
</reference>
<protein>
    <submittedName>
        <fullName evidence="1">Uncharacterized protein</fullName>
    </submittedName>
</protein>
<accession>A0A833Y975</accession>
<comment type="caution">
    <text evidence="1">The sequence shown here is derived from an EMBL/GenBank/DDBJ whole genome shotgun (WGS) entry which is preliminary data.</text>
</comment>
<evidence type="ECO:0000313" key="1">
    <source>
        <dbReference type="EMBL" id="KAF6075108.1"/>
    </source>
</evidence>
<name>A0A833Y975_9CHIR</name>
<sequence>MAVDIRRPVGVGGRAWGDTLSRGFYGASMVKMLAYWWHSGRRDVVTGCSSVRSSLVVLRSTCETAGFLHRPFLPLCLSPPLQPRGGTRSRKDTGFESDGPELELFSLGHGTLQNLLMPYFLYHFPPGNEKGGRGGDICPCSCGED</sequence>
<dbReference type="Proteomes" id="UP000664940">
    <property type="component" value="Unassembled WGS sequence"/>
</dbReference>
<dbReference type="AlphaFoldDB" id="A0A833Y975"/>